<dbReference type="RefSeq" id="WP_179615471.1">
    <property type="nucleotide sequence ID" value="NZ_CP059163.1"/>
</dbReference>
<sequence length="251" mass="26566">MTTTTTTGSSAPPDIDDDLVRVARATGLIYLAFFVVGILGFLVVRPQLYVADDPQGTLDNLLDSEALARIGIVLELGIVLSQALVAVWFYRLFRRVDRVAAGALAGFGLVNAVVILSSAAVLATALDVAQDESLSREGDPAATVQMLYALSGNLWGVGALFFGLWLIPMGWLVLRSGWMPRVLGWLLVVAGVLYLGSALLTYLFPDAASAIDLLTVPASVGEAWIMGYLVIFGVRRRAATPAPGRESAATG</sequence>
<feature type="transmembrane region" description="Helical" evidence="1">
    <location>
        <begin position="210"/>
        <end position="231"/>
    </location>
</feature>
<evidence type="ECO:0000256" key="1">
    <source>
        <dbReference type="SAM" id="Phobius"/>
    </source>
</evidence>
<name>A0A7Y9F1E5_9ACTN</name>
<dbReference type="Proteomes" id="UP000516957">
    <property type="component" value="Unassembled WGS sequence"/>
</dbReference>
<feature type="transmembrane region" description="Helical" evidence="1">
    <location>
        <begin position="183"/>
        <end position="204"/>
    </location>
</feature>
<keyword evidence="1" id="KW-0812">Transmembrane</keyword>
<comment type="caution">
    <text evidence="2">The sequence shown here is derived from an EMBL/GenBank/DDBJ whole genome shotgun (WGS) entry which is preliminary data.</text>
</comment>
<proteinExistence type="predicted"/>
<dbReference type="EMBL" id="JACCBE010000001">
    <property type="protein sequence ID" value="NYD57754.1"/>
    <property type="molecule type" value="Genomic_DNA"/>
</dbReference>
<evidence type="ECO:0000313" key="3">
    <source>
        <dbReference type="Proteomes" id="UP000516957"/>
    </source>
</evidence>
<keyword evidence="3" id="KW-1185">Reference proteome</keyword>
<accession>A0A7Y9F1E5</accession>
<dbReference type="Pfam" id="PF14329">
    <property type="entry name" value="DUF4386"/>
    <property type="match status" value="1"/>
</dbReference>
<feature type="transmembrane region" description="Helical" evidence="1">
    <location>
        <begin position="146"/>
        <end position="171"/>
    </location>
</feature>
<protein>
    <recommendedName>
        <fullName evidence="4">DUF4386 domain-containing protein</fullName>
    </recommendedName>
</protein>
<keyword evidence="1" id="KW-0472">Membrane</keyword>
<feature type="transmembrane region" description="Helical" evidence="1">
    <location>
        <begin position="28"/>
        <end position="46"/>
    </location>
</feature>
<dbReference type="AlphaFoldDB" id="A0A7Y9F1E5"/>
<feature type="transmembrane region" description="Helical" evidence="1">
    <location>
        <begin position="102"/>
        <end position="126"/>
    </location>
</feature>
<organism evidence="2 3">
    <name type="scientific">Nocardioides marinisabuli</name>
    <dbReference type="NCBI Taxonomy" id="419476"/>
    <lineage>
        <taxon>Bacteria</taxon>
        <taxon>Bacillati</taxon>
        <taxon>Actinomycetota</taxon>
        <taxon>Actinomycetes</taxon>
        <taxon>Propionibacteriales</taxon>
        <taxon>Nocardioidaceae</taxon>
        <taxon>Nocardioides</taxon>
    </lineage>
</organism>
<dbReference type="InterPro" id="IPR025495">
    <property type="entry name" value="DUF4386"/>
</dbReference>
<reference evidence="2 3" key="1">
    <citation type="submission" date="2020-07" db="EMBL/GenBank/DDBJ databases">
        <title>Sequencing the genomes of 1000 actinobacteria strains.</title>
        <authorList>
            <person name="Klenk H.-P."/>
        </authorList>
    </citation>
    <scope>NUCLEOTIDE SEQUENCE [LARGE SCALE GENOMIC DNA]</scope>
    <source>
        <strain evidence="2 3">DSM 18965</strain>
    </source>
</reference>
<gene>
    <name evidence="2" type="ORF">BKA08_001992</name>
</gene>
<keyword evidence="1" id="KW-1133">Transmembrane helix</keyword>
<evidence type="ECO:0008006" key="4">
    <source>
        <dbReference type="Google" id="ProtNLM"/>
    </source>
</evidence>
<evidence type="ECO:0000313" key="2">
    <source>
        <dbReference type="EMBL" id="NYD57754.1"/>
    </source>
</evidence>
<feature type="transmembrane region" description="Helical" evidence="1">
    <location>
        <begin position="66"/>
        <end position="90"/>
    </location>
</feature>